<gene>
    <name evidence="2" type="ORF">LX99_02278</name>
</gene>
<dbReference type="PANTHER" id="PTHR37947">
    <property type="entry name" value="BLL2462 PROTEIN"/>
    <property type="match status" value="1"/>
</dbReference>
<dbReference type="Proteomes" id="UP000245678">
    <property type="component" value="Unassembled WGS sequence"/>
</dbReference>
<feature type="transmembrane region" description="Helical" evidence="1">
    <location>
        <begin position="574"/>
        <end position="591"/>
    </location>
</feature>
<dbReference type="SUPFAM" id="SSF52317">
    <property type="entry name" value="Class I glutamine amidotransferase-like"/>
    <property type="match status" value="1"/>
</dbReference>
<keyword evidence="1" id="KW-0812">Transmembrane</keyword>
<dbReference type="InterPro" id="IPR029062">
    <property type="entry name" value="Class_I_gatase-like"/>
</dbReference>
<dbReference type="AlphaFoldDB" id="A0A316HBE3"/>
<dbReference type="RefSeq" id="WP_109607967.1">
    <property type="nucleotide sequence ID" value="NZ_QGHA01000003.1"/>
</dbReference>
<keyword evidence="3" id="KW-1185">Reference proteome</keyword>
<evidence type="ECO:0000313" key="2">
    <source>
        <dbReference type="EMBL" id="PWK78434.1"/>
    </source>
</evidence>
<accession>A0A316HBE3</accession>
<feature type="transmembrane region" description="Helical" evidence="1">
    <location>
        <begin position="6"/>
        <end position="26"/>
    </location>
</feature>
<dbReference type="EMBL" id="QGHA01000003">
    <property type="protein sequence ID" value="PWK78434.1"/>
    <property type="molecule type" value="Genomic_DNA"/>
</dbReference>
<comment type="caution">
    <text evidence="2">The sequence shown here is derived from an EMBL/GenBank/DDBJ whole genome shotgun (WGS) entry which is preliminary data.</text>
</comment>
<feature type="transmembrane region" description="Helical" evidence="1">
    <location>
        <begin position="38"/>
        <end position="57"/>
    </location>
</feature>
<evidence type="ECO:0000256" key="1">
    <source>
        <dbReference type="SAM" id="Phobius"/>
    </source>
</evidence>
<name>A0A316HBE3_9SPHI</name>
<keyword evidence="1" id="KW-1133">Transmembrane helix</keyword>
<sequence>MMQNNWNILVLIICLVIGAVVTWQEIRRVNKRLLSWRILAVIIASTALAGIAIPISFQKEISVDNQTEAVLVTDGFNPASLSAYKNLKRFTINPALKKRHPKLVLVDELANLYTDSGITRLHILGDGLSAYQLSQLHNLPVSFHPGQIKQGVTAVNWNTRIKNGDELKVQGTYKNTSANKIKLVLQGLGTSLDSVSIKPGETGTFELKNTPKISGKAIYRLLTISGKDTVDNGSIPFQVDSTAPLKVLMLTSSPDFESRFLKNWLSEKGYAVAVRSAISKDKFRTEFINTPAIPLENISGSVLDQFDLLIGDLSALKTFSPQNSAALHKAVTEKGFGVIIRADSAAGNSWLQSSFKTALSPRRDTLAYPILLQGNQQPLARITTGPLSIQFQDGMRPLVTNTLGHLLAATSLTGNGKLVYTLINNSFSWALAGNKGDYAKLWSALIRQAARKTPPEANWAIHTDIPSVSEPVDLLLQSEIAEIATAGSAALPPDQNPLLPFEYHYQYRPEKTGWQLVKAGNATNWWYVYGDEEWQSIRKLKKQADTRHYSLSLAGVNDVTKQIQKKATILVSKIYAYILLLLACTFLWAEAKTAGAATTSRKGQL</sequence>
<dbReference type="PANTHER" id="PTHR37947:SF1">
    <property type="entry name" value="BLL2462 PROTEIN"/>
    <property type="match status" value="1"/>
</dbReference>
<protein>
    <submittedName>
        <fullName evidence="2">Uncharacterized protein</fullName>
    </submittedName>
</protein>
<dbReference type="Gene3D" id="3.40.50.880">
    <property type="match status" value="1"/>
</dbReference>
<organism evidence="2 3">
    <name type="scientific">Mucilaginibacter oryzae</name>
    <dbReference type="NCBI Taxonomy" id="468058"/>
    <lineage>
        <taxon>Bacteria</taxon>
        <taxon>Pseudomonadati</taxon>
        <taxon>Bacteroidota</taxon>
        <taxon>Sphingobacteriia</taxon>
        <taxon>Sphingobacteriales</taxon>
        <taxon>Sphingobacteriaceae</taxon>
        <taxon>Mucilaginibacter</taxon>
    </lineage>
</organism>
<keyword evidence="1" id="KW-0472">Membrane</keyword>
<evidence type="ECO:0000313" key="3">
    <source>
        <dbReference type="Proteomes" id="UP000245678"/>
    </source>
</evidence>
<reference evidence="2 3" key="1">
    <citation type="submission" date="2018-05" db="EMBL/GenBank/DDBJ databases">
        <title>Genomic Encyclopedia of Archaeal and Bacterial Type Strains, Phase II (KMG-II): from individual species to whole genera.</title>
        <authorList>
            <person name="Goeker M."/>
        </authorList>
    </citation>
    <scope>NUCLEOTIDE SEQUENCE [LARGE SCALE GENOMIC DNA]</scope>
    <source>
        <strain evidence="2 3">DSM 19975</strain>
    </source>
</reference>
<proteinExistence type="predicted"/>